<dbReference type="EMBL" id="LR134384">
    <property type="protein sequence ID" value="VEH15314.1"/>
    <property type="molecule type" value="Genomic_DNA"/>
</dbReference>
<dbReference type="AlphaFoldDB" id="A0A3S4T225"/>
<reference evidence="1 2" key="1">
    <citation type="submission" date="2018-12" db="EMBL/GenBank/DDBJ databases">
        <authorList>
            <consortium name="Pathogen Informatics"/>
        </authorList>
    </citation>
    <scope>NUCLEOTIDE SEQUENCE [LARGE SCALE GENOMIC DNA]</scope>
    <source>
        <strain evidence="1 2">NCTC13071</strain>
    </source>
</reference>
<protein>
    <submittedName>
        <fullName evidence="1">Uncharacterized protein</fullName>
    </submittedName>
</protein>
<dbReference type="KEGG" id="poc:NCTC13071_01314"/>
<dbReference type="Proteomes" id="UP000274578">
    <property type="component" value="Chromosome 1"/>
</dbReference>
<proteinExistence type="predicted"/>
<dbReference type="RefSeq" id="WP_018921267.1">
    <property type="nucleotide sequence ID" value="NZ_LR134384.1"/>
</dbReference>
<evidence type="ECO:0000313" key="1">
    <source>
        <dbReference type="EMBL" id="VEH15314.1"/>
    </source>
</evidence>
<name>A0A3S4T225_9BACT</name>
<dbReference type="GeneID" id="85013542"/>
<sequence>MNFDGGGHYLLEAGSKTTTSVGKGGKSILTMDSEGVIDLSGEKKISIKVGDNILEINSEDNSISLTAKVIKITATQSITIGNGQKKADTLSGIAITQTGNVDIVGNPVNINNGKGGLVNIK</sequence>
<accession>A0A3S4T225</accession>
<evidence type="ECO:0000313" key="2">
    <source>
        <dbReference type="Proteomes" id="UP000274578"/>
    </source>
</evidence>
<organism evidence="1 2">
    <name type="scientific">Segatella oris</name>
    <dbReference type="NCBI Taxonomy" id="28135"/>
    <lineage>
        <taxon>Bacteria</taxon>
        <taxon>Pseudomonadati</taxon>
        <taxon>Bacteroidota</taxon>
        <taxon>Bacteroidia</taxon>
        <taxon>Bacteroidales</taxon>
        <taxon>Prevotellaceae</taxon>
        <taxon>Segatella</taxon>
    </lineage>
</organism>
<gene>
    <name evidence="1" type="ORF">NCTC13071_01314</name>
</gene>